<organism evidence="2 3">
    <name type="scientific">Sporormia fimetaria CBS 119925</name>
    <dbReference type="NCBI Taxonomy" id="1340428"/>
    <lineage>
        <taxon>Eukaryota</taxon>
        <taxon>Fungi</taxon>
        <taxon>Dikarya</taxon>
        <taxon>Ascomycota</taxon>
        <taxon>Pezizomycotina</taxon>
        <taxon>Dothideomycetes</taxon>
        <taxon>Pleosporomycetidae</taxon>
        <taxon>Pleosporales</taxon>
        <taxon>Sporormiaceae</taxon>
        <taxon>Sporormia</taxon>
    </lineage>
</organism>
<evidence type="ECO:0000256" key="1">
    <source>
        <dbReference type="SAM" id="MobiDB-lite"/>
    </source>
</evidence>
<evidence type="ECO:0000313" key="3">
    <source>
        <dbReference type="Proteomes" id="UP000799440"/>
    </source>
</evidence>
<dbReference type="AlphaFoldDB" id="A0A6A6VE01"/>
<accession>A0A6A6VE01</accession>
<evidence type="ECO:0000313" key="2">
    <source>
        <dbReference type="EMBL" id="KAF2748785.1"/>
    </source>
</evidence>
<gene>
    <name evidence="2" type="ORF">M011DRAFT_337922</name>
</gene>
<dbReference type="Proteomes" id="UP000799440">
    <property type="component" value="Unassembled WGS sequence"/>
</dbReference>
<protein>
    <submittedName>
        <fullName evidence="2">Uncharacterized protein</fullName>
    </submittedName>
</protein>
<reference evidence="2" key="1">
    <citation type="journal article" date="2020" name="Stud. Mycol.">
        <title>101 Dothideomycetes genomes: a test case for predicting lifestyles and emergence of pathogens.</title>
        <authorList>
            <person name="Haridas S."/>
            <person name="Albert R."/>
            <person name="Binder M."/>
            <person name="Bloem J."/>
            <person name="Labutti K."/>
            <person name="Salamov A."/>
            <person name="Andreopoulos B."/>
            <person name="Baker S."/>
            <person name="Barry K."/>
            <person name="Bills G."/>
            <person name="Bluhm B."/>
            <person name="Cannon C."/>
            <person name="Castanera R."/>
            <person name="Culley D."/>
            <person name="Daum C."/>
            <person name="Ezra D."/>
            <person name="Gonzalez J."/>
            <person name="Henrissat B."/>
            <person name="Kuo A."/>
            <person name="Liang C."/>
            <person name="Lipzen A."/>
            <person name="Lutzoni F."/>
            <person name="Magnuson J."/>
            <person name="Mondo S."/>
            <person name="Nolan M."/>
            <person name="Ohm R."/>
            <person name="Pangilinan J."/>
            <person name="Park H.-J."/>
            <person name="Ramirez L."/>
            <person name="Alfaro M."/>
            <person name="Sun H."/>
            <person name="Tritt A."/>
            <person name="Yoshinaga Y."/>
            <person name="Zwiers L.-H."/>
            <person name="Turgeon B."/>
            <person name="Goodwin S."/>
            <person name="Spatafora J."/>
            <person name="Crous P."/>
            <person name="Grigoriev I."/>
        </authorList>
    </citation>
    <scope>NUCLEOTIDE SEQUENCE</scope>
    <source>
        <strain evidence="2">CBS 119925</strain>
    </source>
</reference>
<dbReference type="EMBL" id="MU006568">
    <property type="protein sequence ID" value="KAF2748785.1"/>
    <property type="molecule type" value="Genomic_DNA"/>
</dbReference>
<keyword evidence="3" id="KW-1185">Reference proteome</keyword>
<proteinExistence type="predicted"/>
<feature type="region of interest" description="Disordered" evidence="1">
    <location>
        <begin position="86"/>
        <end position="123"/>
    </location>
</feature>
<name>A0A6A6VE01_9PLEO</name>
<sequence length="149" mass="16279">MQITVRITTPTMLRTATLEMLPTTMPTTPAMTTLITAQTTSTAVQITTMLQITTTLRTTTTMLPITTMLPTATTQQITTRTIPLTTQTQTPKSTPRKPHWRKNPTTTPLLRTPASEAVSSTLSDKTGAGLGNFLMVSLSQTMKTRRKSL</sequence>